<gene>
    <name evidence="3" type="ORF">ACFQHR_13555</name>
</gene>
<protein>
    <submittedName>
        <fullName evidence="3">Outer membrane beta-barrel protein</fullName>
    </submittedName>
</protein>
<keyword evidence="1" id="KW-0732">Signal</keyword>
<organism evidence="3 4">
    <name type="scientific">Rufibacter roseus</name>
    <dbReference type="NCBI Taxonomy" id="1567108"/>
    <lineage>
        <taxon>Bacteria</taxon>
        <taxon>Pseudomonadati</taxon>
        <taxon>Bacteroidota</taxon>
        <taxon>Cytophagia</taxon>
        <taxon>Cytophagales</taxon>
        <taxon>Hymenobacteraceae</taxon>
        <taxon>Rufibacter</taxon>
    </lineage>
</organism>
<reference evidence="4" key="1">
    <citation type="journal article" date="2019" name="Int. J. Syst. Evol. Microbiol.">
        <title>The Global Catalogue of Microorganisms (GCM) 10K type strain sequencing project: providing services to taxonomists for standard genome sequencing and annotation.</title>
        <authorList>
            <consortium name="The Broad Institute Genomics Platform"/>
            <consortium name="The Broad Institute Genome Sequencing Center for Infectious Disease"/>
            <person name="Wu L."/>
            <person name="Ma J."/>
        </authorList>
    </citation>
    <scope>NUCLEOTIDE SEQUENCE [LARGE SCALE GENOMIC DNA]</scope>
    <source>
        <strain evidence="4">CGMCC 4.7393</strain>
    </source>
</reference>
<dbReference type="Proteomes" id="UP001596405">
    <property type="component" value="Unassembled WGS sequence"/>
</dbReference>
<keyword evidence="4" id="KW-1185">Reference proteome</keyword>
<dbReference type="EMBL" id="JBHSYQ010000006">
    <property type="protein sequence ID" value="MFC6998659.1"/>
    <property type="molecule type" value="Genomic_DNA"/>
</dbReference>
<dbReference type="InterPro" id="IPR025665">
    <property type="entry name" value="Beta-barrel_OMP_2"/>
</dbReference>
<feature type="signal peptide" evidence="1">
    <location>
        <begin position="1"/>
        <end position="19"/>
    </location>
</feature>
<evidence type="ECO:0000256" key="1">
    <source>
        <dbReference type="SAM" id="SignalP"/>
    </source>
</evidence>
<evidence type="ECO:0000313" key="4">
    <source>
        <dbReference type="Proteomes" id="UP001596405"/>
    </source>
</evidence>
<feature type="domain" description="Outer membrane protein beta-barrel" evidence="2">
    <location>
        <begin position="205"/>
        <end position="376"/>
    </location>
</feature>
<proteinExistence type="predicted"/>
<feature type="chain" id="PRO_5047540679" evidence="1">
    <location>
        <begin position="20"/>
        <end position="402"/>
    </location>
</feature>
<comment type="caution">
    <text evidence="3">The sequence shown here is derived from an EMBL/GenBank/DDBJ whole genome shotgun (WGS) entry which is preliminary data.</text>
</comment>
<dbReference type="Pfam" id="PF13568">
    <property type="entry name" value="OMP_b-brl_2"/>
    <property type="match status" value="1"/>
</dbReference>
<evidence type="ECO:0000313" key="3">
    <source>
        <dbReference type="EMBL" id="MFC6998659.1"/>
    </source>
</evidence>
<evidence type="ECO:0000259" key="2">
    <source>
        <dbReference type="Pfam" id="PF13568"/>
    </source>
</evidence>
<name>A0ABW2DLN4_9BACT</name>
<sequence>MKKALLLFVICLVWGGAFAQNDLLPGYIISNGDTITGFLQQKNIIKSGISASFAPSPETGLTTYLPNDIQGYGFEKGDRFESKKLIWKDSVQSIFLNVLVKGKASLYSHRDNYGKDHYYLIKSDTLQELRINKIKQTQPSIGEVTVLDKEYRRILNKAFLGCPDLLPTINYVNLNRRDLKKVVVQYNQCAHPAEPLFVQEQEKPKLYFGVVAGSHHSTFALLRTPSSYMNNRNLPGGTNIVAGVTVGLPLTLVGRNTFLQTDVLYTQHQYTDALEHNLGGKYEMEIQLKALKLPLYFKQEFSTGNFKPFINLGVQNALNLSSSNHYIHTSTQESKEPQEFQLLSGERRIYMFGVMAGTGVSQRINGHKFSFEARFNSLNGIDDSNSGMTAIKNLSFLLSYSF</sequence>
<accession>A0ABW2DLN4</accession>
<dbReference type="RefSeq" id="WP_066625752.1">
    <property type="nucleotide sequence ID" value="NZ_JBHSYQ010000006.1"/>
</dbReference>